<keyword evidence="2" id="KW-1185">Reference proteome</keyword>
<reference evidence="1" key="1">
    <citation type="submission" date="2017-08" db="EMBL/GenBank/DDBJ databases">
        <authorList>
            <person name="Polle J.E."/>
            <person name="Barry K."/>
            <person name="Cushman J."/>
            <person name="Schmutz J."/>
            <person name="Tran D."/>
            <person name="Hathwaick L.T."/>
            <person name="Yim W.C."/>
            <person name="Jenkins J."/>
            <person name="Mckie-Krisberg Z.M."/>
            <person name="Prochnik S."/>
            <person name="Lindquist E."/>
            <person name="Dockter R.B."/>
            <person name="Adam C."/>
            <person name="Molina H."/>
            <person name="Bunkerborg J."/>
            <person name="Jin E."/>
            <person name="Buchheim M."/>
            <person name="Magnuson J."/>
        </authorList>
    </citation>
    <scope>NUCLEOTIDE SEQUENCE</scope>
    <source>
        <strain evidence="1">CCAP 19/18</strain>
    </source>
</reference>
<protein>
    <submittedName>
        <fullName evidence="1">Uncharacterized protein</fullName>
    </submittedName>
</protein>
<proteinExistence type="predicted"/>
<comment type="caution">
    <text evidence="1">The sequence shown here is derived from an EMBL/GenBank/DDBJ whole genome shotgun (WGS) entry which is preliminary data.</text>
</comment>
<gene>
    <name evidence="1" type="ORF">DUNSADRAFT_9278</name>
</gene>
<organism evidence="1 2">
    <name type="scientific">Dunaliella salina</name>
    <name type="common">Green alga</name>
    <name type="synonym">Protococcus salinus</name>
    <dbReference type="NCBI Taxonomy" id="3046"/>
    <lineage>
        <taxon>Eukaryota</taxon>
        <taxon>Viridiplantae</taxon>
        <taxon>Chlorophyta</taxon>
        <taxon>core chlorophytes</taxon>
        <taxon>Chlorophyceae</taxon>
        <taxon>CS clade</taxon>
        <taxon>Chlamydomonadales</taxon>
        <taxon>Dunaliellaceae</taxon>
        <taxon>Dunaliella</taxon>
    </lineage>
</organism>
<accession>A0ABQ7GHR8</accession>
<evidence type="ECO:0000313" key="1">
    <source>
        <dbReference type="EMBL" id="KAF5834159.1"/>
    </source>
</evidence>
<name>A0ABQ7GHR8_DUNSA</name>
<sequence length="66" mass="7576">MRPEPSIFHTAIVERRTFSLQRREIKQKNFQVVWCKIGIAIIFKRSTGTCFGTHSLGTVGRNQQLG</sequence>
<dbReference type="Proteomes" id="UP000815325">
    <property type="component" value="Unassembled WGS sequence"/>
</dbReference>
<dbReference type="EMBL" id="MU069772">
    <property type="protein sequence ID" value="KAF5834159.1"/>
    <property type="molecule type" value="Genomic_DNA"/>
</dbReference>
<evidence type="ECO:0000313" key="2">
    <source>
        <dbReference type="Proteomes" id="UP000815325"/>
    </source>
</evidence>